<organism evidence="1">
    <name type="scientific">Arundo donax</name>
    <name type="common">Giant reed</name>
    <name type="synonym">Donax arundinaceus</name>
    <dbReference type="NCBI Taxonomy" id="35708"/>
    <lineage>
        <taxon>Eukaryota</taxon>
        <taxon>Viridiplantae</taxon>
        <taxon>Streptophyta</taxon>
        <taxon>Embryophyta</taxon>
        <taxon>Tracheophyta</taxon>
        <taxon>Spermatophyta</taxon>
        <taxon>Magnoliopsida</taxon>
        <taxon>Liliopsida</taxon>
        <taxon>Poales</taxon>
        <taxon>Poaceae</taxon>
        <taxon>PACMAD clade</taxon>
        <taxon>Arundinoideae</taxon>
        <taxon>Arundineae</taxon>
        <taxon>Arundo</taxon>
    </lineage>
</organism>
<proteinExistence type="predicted"/>
<name>A0A0A9BKG7_ARUDO</name>
<dbReference type="EMBL" id="GBRH01236190">
    <property type="protein sequence ID" value="JAD61705.1"/>
    <property type="molecule type" value="Transcribed_RNA"/>
</dbReference>
<evidence type="ECO:0000313" key="1">
    <source>
        <dbReference type="EMBL" id="JAD61705.1"/>
    </source>
</evidence>
<protein>
    <submittedName>
        <fullName evidence="1">Uncharacterized protein</fullName>
    </submittedName>
</protein>
<reference evidence="1" key="2">
    <citation type="journal article" date="2015" name="Data Brief">
        <title>Shoot transcriptome of the giant reed, Arundo donax.</title>
        <authorList>
            <person name="Barrero R.A."/>
            <person name="Guerrero F.D."/>
            <person name="Moolhuijzen P."/>
            <person name="Goolsby J.A."/>
            <person name="Tidwell J."/>
            <person name="Bellgard S.E."/>
            <person name="Bellgard M.I."/>
        </authorList>
    </citation>
    <scope>NUCLEOTIDE SEQUENCE</scope>
    <source>
        <tissue evidence="1">Shoot tissue taken approximately 20 cm above the soil surface</tissue>
    </source>
</reference>
<accession>A0A0A9BKG7</accession>
<sequence>MCQGQSTNMRNCIDFINVSVVLMRNASVPSNA</sequence>
<dbReference type="AlphaFoldDB" id="A0A0A9BKG7"/>
<reference evidence="1" key="1">
    <citation type="submission" date="2014-09" db="EMBL/GenBank/DDBJ databases">
        <authorList>
            <person name="Magalhaes I.L.F."/>
            <person name="Oliveira U."/>
            <person name="Santos F.R."/>
            <person name="Vidigal T.H.D.A."/>
            <person name="Brescovit A.D."/>
            <person name="Santos A.J."/>
        </authorList>
    </citation>
    <scope>NUCLEOTIDE SEQUENCE</scope>
    <source>
        <tissue evidence="1">Shoot tissue taken approximately 20 cm above the soil surface</tissue>
    </source>
</reference>